<dbReference type="GeneID" id="25283281"/>
<dbReference type="PROSITE" id="PS51349">
    <property type="entry name" value="FMN_HYDROXY_ACID_DH_2"/>
    <property type="match status" value="1"/>
</dbReference>
<evidence type="ECO:0000313" key="4">
    <source>
        <dbReference type="EMBL" id="KEF55618.1"/>
    </source>
</evidence>
<comment type="caution">
    <text evidence="4">The sequence shown here is derived from an EMBL/GenBank/DDBJ whole genome shotgun (WGS) entry which is preliminary data.</text>
</comment>
<dbReference type="AlphaFoldDB" id="A0A072P8K8"/>
<accession>A0A072P8K8</accession>
<dbReference type="InterPro" id="IPR000262">
    <property type="entry name" value="FMN-dep_DH"/>
</dbReference>
<dbReference type="RefSeq" id="XP_013258208.1">
    <property type="nucleotide sequence ID" value="XM_013402754.1"/>
</dbReference>
<dbReference type="InterPro" id="IPR037396">
    <property type="entry name" value="FMN_HAD"/>
</dbReference>
<dbReference type="VEuPathDB" id="FungiDB:A1O9_08368"/>
<reference evidence="4 5" key="1">
    <citation type="submission" date="2013-03" db="EMBL/GenBank/DDBJ databases">
        <title>The Genome Sequence of Exophiala aquamarina CBS 119918.</title>
        <authorList>
            <consortium name="The Broad Institute Genomics Platform"/>
            <person name="Cuomo C."/>
            <person name="de Hoog S."/>
            <person name="Gorbushina A."/>
            <person name="Walker B."/>
            <person name="Young S.K."/>
            <person name="Zeng Q."/>
            <person name="Gargeya S."/>
            <person name="Fitzgerald M."/>
            <person name="Haas B."/>
            <person name="Abouelleil A."/>
            <person name="Allen A.W."/>
            <person name="Alvarado L."/>
            <person name="Arachchi H.M."/>
            <person name="Berlin A.M."/>
            <person name="Chapman S.B."/>
            <person name="Gainer-Dewar J."/>
            <person name="Goldberg J."/>
            <person name="Griggs A."/>
            <person name="Gujja S."/>
            <person name="Hansen M."/>
            <person name="Howarth C."/>
            <person name="Imamovic A."/>
            <person name="Ireland A."/>
            <person name="Larimer J."/>
            <person name="McCowan C."/>
            <person name="Murphy C."/>
            <person name="Pearson M."/>
            <person name="Poon T.W."/>
            <person name="Priest M."/>
            <person name="Roberts A."/>
            <person name="Saif S."/>
            <person name="Shea T."/>
            <person name="Sisk P."/>
            <person name="Sykes S."/>
            <person name="Wortman J."/>
            <person name="Nusbaum C."/>
            <person name="Birren B."/>
        </authorList>
    </citation>
    <scope>NUCLEOTIDE SEQUENCE [LARGE SCALE GENOMIC DNA]</scope>
    <source>
        <strain evidence="4 5">CBS 119918</strain>
    </source>
</reference>
<dbReference type="GO" id="GO:0016491">
    <property type="term" value="F:oxidoreductase activity"/>
    <property type="evidence" value="ECO:0007669"/>
    <property type="project" value="UniProtKB-KW"/>
</dbReference>
<feature type="domain" description="FMN hydroxy acid dehydrogenase" evidence="3">
    <location>
        <begin position="1"/>
        <end position="97"/>
    </location>
</feature>
<dbReference type="EMBL" id="AMGV01000007">
    <property type="protein sequence ID" value="KEF55618.1"/>
    <property type="molecule type" value="Genomic_DNA"/>
</dbReference>
<dbReference type="HOGENOM" id="CLU_2352241_0_0_1"/>
<feature type="non-terminal residue" evidence="4">
    <location>
        <position position="97"/>
    </location>
</feature>
<protein>
    <recommendedName>
        <fullName evidence="3">FMN hydroxy acid dehydrogenase domain-containing protein</fullName>
    </recommendedName>
</protein>
<dbReference type="OrthoDB" id="3940601at2759"/>
<gene>
    <name evidence="4" type="ORF">A1O9_08368</name>
</gene>
<organism evidence="4 5">
    <name type="scientific">Exophiala aquamarina CBS 119918</name>
    <dbReference type="NCBI Taxonomy" id="1182545"/>
    <lineage>
        <taxon>Eukaryota</taxon>
        <taxon>Fungi</taxon>
        <taxon>Dikarya</taxon>
        <taxon>Ascomycota</taxon>
        <taxon>Pezizomycotina</taxon>
        <taxon>Eurotiomycetes</taxon>
        <taxon>Chaetothyriomycetidae</taxon>
        <taxon>Chaetothyriales</taxon>
        <taxon>Herpotrichiellaceae</taxon>
        <taxon>Exophiala</taxon>
    </lineage>
</organism>
<dbReference type="InterPro" id="IPR013785">
    <property type="entry name" value="Aldolase_TIM"/>
</dbReference>
<dbReference type="Proteomes" id="UP000027920">
    <property type="component" value="Unassembled WGS sequence"/>
</dbReference>
<dbReference type="STRING" id="1182545.A0A072P8K8"/>
<keyword evidence="5" id="KW-1185">Reference proteome</keyword>
<proteinExistence type="predicted"/>
<evidence type="ECO:0000256" key="2">
    <source>
        <dbReference type="ARBA" id="ARBA00023002"/>
    </source>
</evidence>
<dbReference type="SUPFAM" id="SSF51395">
    <property type="entry name" value="FMN-linked oxidoreductases"/>
    <property type="match status" value="1"/>
</dbReference>
<feature type="non-terminal residue" evidence="4">
    <location>
        <position position="1"/>
    </location>
</feature>
<dbReference type="PANTHER" id="PTHR10578">
    <property type="entry name" value="S -2-HYDROXY-ACID OXIDASE-RELATED"/>
    <property type="match status" value="1"/>
</dbReference>
<dbReference type="Pfam" id="PF01070">
    <property type="entry name" value="FMN_dh"/>
    <property type="match status" value="1"/>
</dbReference>
<keyword evidence="2" id="KW-0560">Oxidoreductase</keyword>
<sequence>STILTDSPMEAFYNSDSNAQTTVQESWTAYSKYRLRPQVLVDMSQVDTSTINFRQTVNFPLYISPAGTQAMAHPDGELATTRACARRRVHMGISSFS</sequence>
<name>A0A072P8K8_9EURO</name>
<evidence type="ECO:0000313" key="5">
    <source>
        <dbReference type="Proteomes" id="UP000027920"/>
    </source>
</evidence>
<comment type="cofactor">
    <cofactor evidence="1">
        <name>FMN</name>
        <dbReference type="ChEBI" id="CHEBI:58210"/>
    </cofactor>
</comment>
<evidence type="ECO:0000256" key="1">
    <source>
        <dbReference type="ARBA" id="ARBA00001917"/>
    </source>
</evidence>
<dbReference type="Gene3D" id="3.20.20.70">
    <property type="entry name" value="Aldolase class I"/>
    <property type="match status" value="1"/>
</dbReference>
<evidence type="ECO:0000259" key="3">
    <source>
        <dbReference type="PROSITE" id="PS51349"/>
    </source>
</evidence>
<dbReference type="PANTHER" id="PTHR10578:SF149">
    <property type="entry name" value="2-HYDROXYACID OXIDASE 2"/>
    <property type="match status" value="1"/>
</dbReference>